<dbReference type="Pfam" id="PF07986">
    <property type="entry name" value="TBCC"/>
    <property type="match status" value="1"/>
</dbReference>
<dbReference type="InterPro" id="IPR012945">
    <property type="entry name" value="Tubulin-bd_cofactor_C_dom"/>
</dbReference>
<dbReference type="Proteomes" id="UP000003163">
    <property type="component" value="Unassembled WGS sequence"/>
</dbReference>
<dbReference type="OrthoDB" id="194775at2759"/>
<evidence type="ECO:0000259" key="2">
    <source>
        <dbReference type="PROSITE" id="PS51329"/>
    </source>
</evidence>
<evidence type="ECO:0000256" key="1">
    <source>
        <dbReference type="ARBA" id="ARBA00008848"/>
    </source>
</evidence>
<dbReference type="OMA" id="RINNCKR"/>
<comment type="caution">
    <text evidence="3">The sequence shown here is derived from an EMBL/GenBank/DDBJ whole genome shotgun (WGS) entry which is preliminary data.</text>
</comment>
<gene>
    <name evidence="3" type="ORF">EDEG_03261</name>
</gene>
<dbReference type="PROSITE" id="PS51329">
    <property type="entry name" value="C_CAP_COFACTOR_C"/>
    <property type="match status" value="1"/>
</dbReference>
<reference evidence="3 4" key="1">
    <citation type="submission" date="2011-08" db="EMBL/GenBank/DDBJ databases">
        <authorList>
            <person name="Liu Z.J."/>
            <person name="Shi F.L."/>
            <person name="Lu J.Q."/>
            <person name="Li M."/>
            <person name="Wang Z.L."/>
        </authorList>
    </citation>
    <scope>NUCLEOTIDE SEQUENCE [LARGE SCALE GENOMIC DNA]</scope>
    <source>
        <strain evidence="3 4">USNM 41457</strain>
    </source>
</reference>
<organism evidence="3 4">
    <name type="scientific">Edhazardia aedis (strain USNM 41457)</name>
    <name type="common">Microsporidian parasite</name>
    <dbReference type="NCBI Taxonomy" id="1003232"/>
    <lineage>
        <taxon>Eukaryota</taxon>
        <taxon>Fungi</taxon>
        <taxon>Fungi incertae sedis</taxon>
        <taxon>Microsporidia</taxon>
        <taxon>Edhazardia</taxon>
    </lineage>
</organism>
<keyword evidence="4" id="KW-1185">Reference proteome</keyword>
<proteinExistence type="inferred from homology"/>
<dbReference type="Gene3D" id="2.160.20.70">
    <property type="match status" value="1"/>
</dbReference>
<dbReference type="VEuPathDB" id="MicrosporidiaDB:EDEG_03261"/>
<comment type="similarity">
    <text evidence="1">Belongs to the TBCC family.</text>
</comment>
<dbReference type="InterPro" id="IPR016098">
    <property type="entry name" value="CAP/MinC_C"/>
</dbReference>
<protein>
    <recommendedName>
        <fullName evidence="2">C-CAP/cofactor C-like domain-containing protein</fullName>
    </recommendedName>
</protein>
<evidence type="ECO:0000313" key="3">
    <source>
        <dbReference type="EMBL" id="EJW02297.1"/>
    </source>
</evidence>
<reference evidence="4" key="2">
    <citation type="submission" date="2015-07" db="EMBL/GenBank/DDBJ databases">
        <title>Contrasting host-pathogen interactions and genome evolution in two generalist and specialist microsporidian pathogens of mosquitoes.</title>
        <authorList>
            <consortium name="The Broad Institute Genomics Platform"/>
            <consortium name="The Broad Institute Genome Sequencing Center for Infectious Disease"/>
            <person name="Cuomo C.A."/>
            <person name="Sanscrainte N.D."/>
            <person name="Goldberg J.M."/>
            <person name="Heiman D."/>
            <person name="Young S."/>
            <person name="Zeng Q."/>
            <person name="Becnel J.J."/>
            <person name="Birren B.W."/>
        </authorList>
    </citation>
    <scope>NUCLEOTIDE SEQUENCE [LARGE SCALE GENOMIC DNA]</scope>
    <source>
        <strain evidence="4">USNM 41457</strain>
    </source>
</reference>
<dbReference type="InterPro" id="IPR017901">
    <property type="entry name" value="C-CAP_CF_C-like"/>
</dbReference>
<accession>J9DLP6</accession>
<dbReference type="InParanoid" id="J9DLP6"/>
<dbReference type="AlphaFoldDB" id="J9DLP6"/>
<dbReference type="EMBL" id="AFBI03000079">
    <property type="protein sequence ID" value="EJW02297.1"/>
    <property type="molecule type" value="Genomic_DNA"/>
</dbReference>
<name>J9DLP6_EDHAE</name>
<dbReference type="HOGENOM" id="CLU_1384153_0_0_1"/>
<evidence type="ECO:0000313" key="4">
    <source>
        <dbReference type="Proteomes" id="UP000003163"/>
    </source>
</evidence>
<sequence>MNDDKIIQLIDNGEIEKAYEEISNIEMQIMNEKIKYTKASLMGRVKKLKTYLSKLQELHAIEEINLKEKGAIKVQNFNDDRKINDIYTITESNCSDNYILGKEIYVKDIKNREIGVYESESSIFISNLCDCTVSCIAQQIRINNCKRLKLFVHTISGVFLEDSSCIEISALDCGKKTDNLYYKVWDFSNPLGNENYKIIS</sequence>
<feature type="domain" description="C-CAP/cofactor C-like" evidence="2">
    <location>
        <begin position="78"/>
        <end position="200"/>
    </location>
</feature>